<protein>
    <recommendedName>
        <fullName evidence="3">Peptidase aspartic putative domain-containing protein</fullName>
    </recommendedName>
</protein>
<organism evidence="1 2">
    <name type="scientific">Araneus ventricosus</name>
    <name type="common">Orbweaver spider</name>
    <name type="synonym">Epeira ventricosa</name>
    <dbReference type="NCBI Taxonomy" id="182803"/>
    <lineage>
        <taxon>Eukaryota</taxon>
        <taxon>Metazoa</taxon>
        <taxon>Ecdysozoa</taxon>
        <taxon>Arthropoda</taxon>
        <taxon>Chelicerata</taxon>
        <taxon>Arachnida</taxon>
        <taxon>Araneae</taxon>
        <taxon>Araneomorphae</taxon>
        <taxon>Entelegynae</taxon>
        <taxon>Araneoidea</taxon>
        <taxon>Araneidae</taxon>
        <taxon>Araneus</taxon>
    </lineage>
</organism>
<keyword evidence="2" id="KW-1185">Reference proteome</keyword>
<sequence>MQSESACKEKLSHSLFGGTCTDVNHDVSKVILSKTDGTYNFNFKALVQKIIYGAISLIGKAEWLQELRENNIYFSDKNDGPMEMLIGADIAGKLMTVGFKLLASDAAAKETKLGWTIFGKTVMPEISDNSTLPVTSMLSKETLILWSLDALGILDPSEKKIKLELQEEARDHFLSTVQVN</sequence>
<dbReference type="EMBL" id="BGPR01008299">
    <property type="protein sequence ID" value="GBN32831.1"/>
    <property type="molecule type" value="Genomic_DNA"/>
</dbReference>
<dbReference type="Proteomes" id="UP000499080">
    <property type="component" value="Unassembled WGS sequence"/>
</dbReference>
<evidence type="ECO:0000313" key="1">
    <source>
        <dbReference type="EMBL" id="GBN32831.1"/>
    </source>
</evidence>
<evidence type="ECO:0000313" key="2">
    <source>
        <dbReference type="Proteomes" id="UP000499080"/>
    </source>
</evidence>
<evidence type="ECO:0008006" key="3">
    <source>
        <dbReference type="Google" id="ProtNLM"/>
    </source>
</evidence>
<accession>A0A4Y2N0A4</accession>
<comment type="caution">
    <text evidence="1">The sequence shown here is derived from an EMBL/GenBank/DDBJ whole genome shotgun (WGS) entry which is preliminary data.</text>
</comment>
<dbReference type="AlphaFoldDB" id="A0A4Y2N0A4"/>
<reference evidence="1 2" key="1">
    <citation type="journal article" date="2019" name="Sci. Rep.">
        <title>Orb-weaving spider Araneus ventricosus genome elucidates the spidroin gene catalogue.</title>
        <authorList>
            <person name="Kono N."/>
            <person name="Nakamura H."/>
            <person name="Ohtoshi R."/>
            <person name="Moran D.A.P."/>
            <person name="Shinohara A."/>
            <person name="Yoshida Y."/>
            <person name="Fujiwara M."/>
            <person name="Mori M."/>
            <person name="Tomita M."/>
            <person name="Arakawa K."/>
        </authorList>
    </citation>
    <scope>NUCLEOTIDE SEQUENCE [LARGE SCALE GENOMIC DNA]</scope>
</reference>
<proteinExistence type="predicted"/>
<dbReference type="OrthoDB" id="6765836at2759"/>
<name>A0A4Y2N0A4_ARAVE</name>
<gene>
    <name evidence="1" type="ORF">AVEN_94652_1</name>
</gene>